<dbReference type="Proteomes" id="UP000015105">
    <property type="component" value="Chromosome 7D"/>
</dbReference>
<dbReference type="EnsemblPlants" id="AET7Gv20862500.18">
    <property type="protein sequence ID" value="AET7Gv20862500.18"/>
    <property type="gene ID" value="AET7Gv20862500"/>
</dbReference>
<sequence length="87" mass="9814">MFPLNLEEEIPAIRFLSSLALRPHHGKTATRQLLLPGTQRPLIGSARRNPFGLPPQASRQQQINVCTYIHFDRPSVKAEIAGCYLHQ</sequence>
<evidence type="ECO:0000313" key="1">
    <source>
        <dbReference type="EnsemblPlants" id="AET7Gv20862500.19"/>
    </source>
</evidence>
<organism evidence="1 2">
    <name type="scientific">Aegilops tauschii subsp. strangulata</name>
    <name type="common">Goatgrass</name>
    <dbReference type="NCBI Taxonomy" id="200361"/>
    <lineage>
        <taxon>Eukaryota</taxon>
        <taxon>Viridiplantae</taxon>
        <taxon>Streptophyta</taxon>
        <taxon>Embryophyta</taxon>
        <taxon>Tracheophyta</taxon>
        <taxon>Spermatophyta</taxon>
        <taxon>Magnoliopsida</taxon>
        <taxon>Liliopsida</taxon>
        <taxon>Poales</taxon>
        <taxon>Poaceae</taxon>
        <taxon>BOP clade</taxon>
        <taxon>Pooideae</taxon>
        <taxon>Triticodae</taxon>
        <taxon>Triticeae</taxon>
        <taxon>Triticinae</taxon>
        <taxon>Aegilops</taxon>
    </lineage>
</organism>
<reference evidence="1" key="5">
    <citation type="journal article" date="2021" name="G3 (Bethesda)">
        <title>Aegilops tauschii genome assembly Aet v5.0 features greater sequence contiguity and improved annotation.</title>
        <authorList>
            <person name="Wang L."/>
            <person name="Zhu T."/>
            <person name="Rodriguez J.C."/>
            <person name="Deal K.R."/>
            <person name="Dubcovsky J."/>
            <person name="McGuire P.E."/>
            <person name="Lux T."/>
            <person name="Spannagl M."/>
            <person name="Mayer K.F.X."/>
            <person name="Baldrich P."/>
            <person name="Meyers B.C."/>
            <person name="Huo N."/>
            <person name="Gu Y.Q."/>
            <person name="Zhou H."/>
            <person name="Devos K.M."/>
            <person name="Bennetzen J.L."/>
            <person name="Unver T."/>
            <person name="Budak H."/>
            <person name="Gulick P.J."/>
            <person name="Galiba G."/>
            <person name="Kalapos B."/>
            <person name="Nelson D.R."/>
            <person name="Li P."/>
            <person name="You F.M."/>
            <person name="Luo M.C."/>
            <person name="Dvorak J."/>
        </authorList>
    </citation>
    <scope>NUCLEOTIDE SEQUENCE [LARGE SCALE GENOMIC DNA]</scope>
    <source>
        <strain evidence="1">cv. AL8/78</strain>
    </source>
</reference>
<dbReference type="Gramene" id="AET7Gv20862500.20">
    <property type="protein sequence ID" value="AET7Gv20862500.20"/>
    <property type="gene ID" value="AET7Gv20862500"/>
</dbReference>
<dbReference type="AlphaFoldDB" id="A0A453S943"/>
<reference evidence="2" key="1">
    <citation type="journal article" date="2014" name="Science">
        <title>Ancient hybridizations among the ancestral genomes of bread wheat.</title>
        <authorList>
            <consortium name="International Wheat Genome Sequencing Consortium,"/>
            <person name="Marcussen T."/>
            <person name="Sandve S.R."/>
            <person name="Heier L."/>
            <person name="Spannagl M."/>
            <person name="Pfeifer M."/>
            <person name="Jakobsen K.S."/>
            <person name="Wulff B.B."/>
            <person name="Steuernagel B."/>
            <person name="Mayer K.F."/>
            <person name="Olsen O.A."/>
        </authorList>
    </citation>
    <scope>NUCLEOTIDE SEQUENCE [LARGE SCALE GENOMIC DNA]</scope>
    <source>
        <strain evidence="2">cv. AL8/78</strain>
    </source>
</reference>
<keyword evidence="2" id="KW-1185">Reference proteome</keyword>
<evidence type="ECO:0000313" key="2">
    <source>
        <dbReference type="Proteomes" id="UP000015105"/>
    </source>
</evidence>
<reference evidence="1" key="4">
    <citation type="submission" date="2019-03" db="UniProtKB">
        <authorList>
            <consortium name="EnsemblPlants"/>
        </authorList>
    </citation>
    <scope>IDENTIFICATION</scope>
</reference>
<proteinExistence type="predicted"/>
<dbReference type="Gramene" id="AET7Gv20862500.19">
    <property type="protein sequence ID" value="AET7Gv20862500.19"/>
    <property type="gene ID" value="AET7Gv20862500"/>
</dbReference>
<dbReference type="Gramene" id="AET7Gv20862500.18">
    <property type="protein sequence ID" value="AET7Gv20862500.18"/>
    <property type="gene ID" value="AET7Gv20862500"/>
</dbReference>
<dbReference type="EnsemblPlants" id="AET7Gv20862500.20">
    <property type="protein sequence ID" value="AET7Gv20862500.20"/>
    <property type="gene ID" value="AET7Gv20862500"/>
</dbReference>
<dbReference type="EnsemblPlants" id="AET7Gv20862500.19">
    <property type="protein sequence ID" value="AET7Gv20862500.19"/>
    <property type="gene ID" value="AET7Gv20862500"/>
</dbReference>
<name>A0A453S943_AEGTS</name>
<protein>
    <submittedName>
        <fullName evidence="1">Uncharacterized protein</fullName>
    </submittedName>
</protein>
<accession>A0A453S943</accession>
<reference evidence="1" key="3">
    <citation type="journal article" date="2017" name="Nature">
        <title>Genome sequence of the progenitor of the wheat D genome Aegilops tauschii.</title>
        <authorList>
            <person name="Luo M.C."/>
            <person name="Gu Y.Q."/>
            <person name="Puiu D."/>
            <person name="Wang H."/>
            <person name="Twardziok S.O."/>
            <person name="Deal K.R."/>
            <person name="Huo N."/>
            <person name="Zhu T."/>
            <person name="Wang L."/>
            <person name="Wang Y."/>
            <person name="McGuire P.E."/>
            <person name="Liu S."/>
            <person name="Long H."/>
            <person name="Ramasamy R.K."/>
            <person name="Rodriguez J.C."/>
            <person name="Van S.L."/>
            <person name="Yuan L."/>
            <person name="Wang Z."/>
            <person name="Xia Z."/>
            <person name="Xiao L."/>
            <person name="Anderson O.D."/>
            <person name="Ouyang S."/>
            <person name="Liang Y."/>
            <person name="Zimin A.V."/>
            <person name="Pertea G."/>
            <person name="Qi P."/>
            <person name="Bennetzen J.L."/>
            <person name="Dai X."/>
            <person name="Dawson M.W."/>
            <person name="Muller H.G."/>
            <person name="Kugler K."/>
            <person name="Rivarola-Duarte L."/>
            <person name="Spannagl M."/>
            <person name="Mayer K.F.X."/>
            <person name="Lu F.H."/>
            <person name="Bevan M.W."/>
            <person name="Leroy P."/>
            <person name="Li P."/>
            <person name="You F.M."/>
            <person name="Sun Q."/>
            <person name="Liu Z."/>
            <person name="Lyons E."/>
            <person name="Wicker T."/>
            <person name="Salzberg S.L."/>
            <person name="Devos K.M."/>
            <person name="Dvorak J."/>
        </authorList>
    </citation>
    <scope>NUCLEOTIDE SEQUENCE [LARGE SCALE GENOMIC DNA]</scope>
    <source>
        <strain evidence="1">cv. AL8/78</strain>
    </source>
</reference>
<reference evidence="2" key="2">
    <citation type="journal article" date="2017" name="Nat. Plants">
        <title>The Aegilops tauschii genome reveals multiple impacts of transposons.</title>
        <authorList>
            <person name="Zhao G."/>
            <person name="Zou C."/>
            <person name="Li K."/>
            <person name="Wang K."/>
            <person name="Li T."/>
            <person name="Gao L."/>
            <person name="Zhang X."/>
            <person name="Wang H."/>
            <person name="Yang Z."/>
            <person name="Liu X."/>
            <person name="Jiang W."/>
            <person name="Mao L."/>
            <person name="Kong X."/>
            <person name="Jiao Y."/>
            <person name="Jia J."/>
        </authorList>
    </citation>
    <scope>NUCLEOTIDE SEQUENCE [LARGE SCALE GENOMIC DNA]</scope>
    <source>
        <strain evidence="2">cv. AL8/78</strain>
    </source>
</reference>